<dbReference type="EMBL" id="NXLX01000014">
    <property type="protein sequence ID" value="RDU72974.1"/>
    <property type="molecule type" value="Genomic_DNA"/>
</dbReference>
<dbReference type="NCBIfam" id="NF002634">
    <property type="entry name" value="PRK02304.1-3"/>
    <property type="match status" value="1"/>
</dbReference>
<dbReference type="InterPro" id="IPR005764">
    <property type="entry name" value="Ade_phspho_trans"/>
</dbReference>
<evidence type="ECO:0000256" key="9">
    <source>
        <dbReference type="ARBA" id="ARBA00022679"/>
    </source>
</evidence>
<dbReference type="GO" id="GO:0006168">
    <property type="term" value="P:adenine salvage"/>
    <property type="evidence" value="ECO:0007669"/>
    <property type="project" value="InterPro"/>
</dbReference>
<keyword evidence="8 11" id="KW-0328">Glycosyltransferase</keyword>
<accession>A0A3D8J7W3</accession>
<proteinExistence type="inferred from homology"/>
<dbReference type="GO" id="GO:0003999">
    <property type="term" value="F:adenine phosphoribosyltransferase activity"/>
    <property type="evidence" value="ECO:0007669"/>
    <property type="project" value="UniProtKB-UniRule"/>
</dbReference>
<keyword evidence="14" id="KW-1185">Reference proteome</keyword>
<dbReference type="FunFam" id="3.40.50.2020:FF:000021">
    <property type="entry name" value="Adenine phosphoribosyltransferase"/>
    <property type="match status" value="1"/>
</dbReference>
<dbReference type="GO" id="GO:0016208">
    <property type="term" value="F:AMP binding"/>
    <property type="evidence" value="ECO:0007669"/>
    <property type="project" value="TreeGrafter"/>
</dbReference>
<name>A0A3D8J7W3_9HELI</name>
<dbReference type="GO" id="GO:0005737">
    <property type="term" value="C:cytoplasm"/>
    <property type="evidence" value="ECO:0007669"/>
    <property type="project" value="UniProtKB-SubCell"/>
</dbReference>
<dbReference type="RefSeq" id="WP_115579308.1">
    <property type="nucleotide sequence ID" value="NZ_NXLX01000014.1"/>
</dbReference>
<dbReference type="NCBIfam" id="TIGR01090">
    <property type="entry name" value="apt"/>
    <property type="match status" value="1"/>
</dbReference>
<evidence type="ECO:0000259" key="12">
    <source>
        <dbReference type="Pfam" id="PF00156"/>
    </source>
</evidence>
<dbReference type="CDD" id="cd06223">
    <property type="entry name" value="PRTases_typeI"/>
    <property type="match status" value="1"/>
</dbReference>
<dbReference type="AlphaFoldDB" id="A0A3D8J7W3"/>
<dbReference type="OrthoDB" id="9803963at2"/>
<evidence type="ECO:0000256" key="6">
    <source>
        <dbReference type="ARBA" id="ARBA00011893"/>
    </source>
</evidence>
<evidence type="ECO:0000256" key="2">
    <source>
        <dbReference type="ARBA" id="ARBA00003968"/>
    </source>
</evidence>
<keyword evidence="9 11" id="KW-0808">Transferase</keyword>
<keyword evidence="7 11" id="KW-0963">Cytoplasm</keyword>
<comment type="subunit">
    <text evidence="11">Homodimer.</text>
</comment>
<comment type="similarity">
    <text evidence="5 11">Belongs to the purine/pyrimidine phosphoribosyltransferase family.</text>
</comment>
<evidence type="ECO:0000256" key="1">
    <source>
        <dbReference type="ARBA" id="ARBA00000868"/>
    </source>
</evidence>
<dbReference type="PANTHER" id="PTHR32315:SF3">
    <property type="entry name" value="ADENINE PHOSPHORIBOSYLTRANSFERASE"/>
    <property type="match status" value="1"/>
</dbReference>
<dbReference type="GO" id="GO:0006166">
    <property type="term" value="P:purine ribonucleoside salvage"/>
    <property type="evidence" value="ECO:0007669"/>
    <property type="project" value="UniProtKB-UniRule"/>
</dbReference>
<evidence type="ECO:0000256" key="11">
    <source>
        <dbReference type="HAMAP-Rule" id="MF_00004"/>
    </source>
</evidence>
<comment type="caution">
    <text evidence="13">The sequence shown here is derived from an EMBL/GenBank/DDBJ whole genome shotgun (WGS) entry which is preliminary data.</text>
</comment>
<dbReference type="GO" id="GO:0002055">
    <property type="term" value="F:adenine binding"/>
    <property type="evidence" value="ECO:0007669"/>
    <property type="project" value="TreeGrafter"/>
</dbReference>
<dbReference type="Proteomes" id="UP000256695">
    <property type="component" value="Unassembled WGS sequence"/>
</dbReference>
<dbReference type="EC" id="2.4.2.7" evidence="6 11"/>
<evidence type="ECO:0000256" key="7">
    <source>
        <dbReference type="ARBA" id="ARBA00022490"/>
    </source>
</evidence>
<gene>
    <name evidence="11 13" type="primary">apt</name>
    <name evidence="13" type="ORF">CQA57_05895</name>
</gene>
<comment type="pathway">
    <text evidence="4 11">Purine metabolism; AMP biosynthesis via salvage pathway; AMP from adenine: step 1/1.</text>
</comment>
<dbReference type="NCBIfam" id="NF002636">
    <property type="entry name" value="PRK02304.1-5"/>
    <property type="match status" value="1"/>
</dbReference>
<dbReference type="Gene3D" id="3.40.50.2020">
    <property type="match status" value="1"/>
</dbReference>
<dbReference type="SUPFAM" id="SSF53271">
    <property type="entry name" value="PRTase-like"/>
    <property type="match status" value="1"/>
</dbReference>
<evidence type="ECO:0000313" key="13">
    <source>
        <dbReference type="EMBL" id="RDU72974.1"/>
    </source>
</evidence>
<comment type="subcellular location">
    <subcellularLocation>
        <location evidence="3 11">Cytoplasm</location>
    </subcellularLocation>
</comment>
<protein>
    <recommendedName>
        <fullName evidence="6 11">Adenine phosphoribosyltransferase</fullName>
        <shortName evidence="11">APRT</shortName>
        <ecNumber evidence="6 11">2.4.2.7</ecNumber>
    </recommendedName>
</protein>
<dbReference type="GO" id="GO:0044209">
    <property type="term" value="P:AMP salvage"/>
    <property type="evidence" value="ECO:0007669"/>
    <property type="project" value="UniProtKB-UniRule"/>
</dbReference>
<dbReference type="Pfam" id="PF00156">
    <property type="entry name" value="Pribosyltran"/>
    <property type="match status" value="1"/>
</dbReference>
<evidence type="ECO:0000313" key="14">
    <source>
        <dbReference type="Proteomes" id="UP000256695"/>
    </source>
</evidence>
<dbReference type="PANTHER" id="PTHR32315">
    <property type="entry name" value="ADENINE PHOSPHORIBOSYLTRANSFERASE"/>
    <property type="match status" value="1"/>
</dbReference>
<evidence type="ECO:0000256" key="4">
    <source>
        <dbReference type="ARBA" id="ARBA00004659"/>
    </source>
</evidence>
<dbReference type="InterPro" id="IPR029057">
    <property type="entry name" value="PRTase-like"/>
</dbReference>
<sequence length="183" mass="20460">MSKNLLYCEDFKQKLLDSIRQIQDYPKKGILFRDITTLLNDKELFSLLIDNLALRYKEYHLDFIAGIESRGFIFGSALAFALGVGFVPIRKKGKLPAKVLQKSYALEYGEDVIEIHQDAFRDKPNAKVLLIDDLIATGGTAQASVELITEAGGNCVESCFLIHLTALDGLKKMQTKVFSVLEV</sequence>
<reference evidence="13 14" key="1">
    <citation type="submission" date="2018-04" db="EMBL/GenBank/DDBJ databases">
        <title>Novel Campyloabacter and Helicobacter Species and Strains.</title>
        <authorList>
            <person name="Mannion A.J."/>
            <person name="Shen Z."/>
            <person name="Fox J.G."/>
        </authorList>
    </citation>
    <scope>NUCLEOTIDE SEQUENCE [LARGE SCALE GENOMIC DNA]</scope>
    <source>
        <strain evidence="13 14">MIT 04-9362</strain>
    </source>
</reference>
<evidence type="ECO:0000256" key="3">
    <source>
        <dbReference type="ARBA" id="ARBA00004496"/>
    </source>
</evidence>
<dbReference type="UniPathway" id="UPA00588">
    <property type="reaction ID" value="UER00646"/>
</dbReference>
<organism evidence="13 14">
    <name type="scientific">Helicobacter anseris</name>
    <dbReference type="NCBI Taxonomy" id="375926"/>
    <lineage>
        <taxon>Bacteria</taxon>
        <taxon>Pseudomonadati</taxon>
        <taxon>Campylobacterota</taxon>
        <taxon>Epsilonproteobacteria</taxon>
        <taxon>Campylobacterales</taxon>
        <taxon>Helicobacteraceae</taxon>
        <taxon>Helicobacter</taxon>
    </lineage>
</organism>
<comment type="function">
    <text evidence="2 11">Catalyzes a salvage reaction resulting in the formation of AMP, that is energically less costly than de novo synthesis.</text>
</comment>
<evidence type="ECO:0000256" key="8">
    <source>
        <dbReference type="ARBA" id="ARBA00022676"/>
    </source>
</evidence>
<evidence type="ECO:0000256" key="10">
    <source>
        <dbReference type="ARBA" id="ARBA00022726"/>
    </source>
</evidence>
<dbReference type="HAMAP" id="MF_00004">
    <property type="entry name" value="Aden_phosphoribosyltr"/>
    <property type="match status" value="1"/>
</dbReference>
<keyword evidence="10 11" id="KW-0660">Purine salvage</keyword>
<evidence type="ECO:0000256" key="5">
    <source>
        <dbReference type="ARBA" id="ARBA00008391"/>
    </source>
</evidence>
<dbReference type="InterPro" id="IPR000836">
    <property type="entry name" value="PRTase_dom"/>
</dbReference>
<comment type="catalytic activity">
    <reaction evidence="1 11">
        <text>AMP + diphosphate = 5-phospho-alpha-D-ribose 1-diphosphate + adenine</text>
        <dbReference type="Rhea" id="RHEA:16609"/>
        <dbReference type="ChEBI" id="CHEBI:16708"/>
        <dbReference type="ChEBI" id="CHEBI:33019"/>
        <dbReference type="ChEBI" id="CHEBI:58017"/>
        <dbReference type="ChEBI" id="CHEBI:456215"/>
        <dbReference type="EC" id="2.4.2.7"/>
    </reaction>
</comment>
<dbReference type="InterPro" id="IPR050054">
    <property type="entry name" value="UPRTase/APRTase"/>
</dbReference>
<feature type="domain" description="Phosphoribosyltransferase" evidence="12">
    <location>
        <begin position="42"/>
        <end position="172"/>
    </location>
</feature>